<evidence type="ECO:0000313" key="1">
    <source>
        <dbReference type="EMBL" id="PFN25388.1"/>
    </source>
</evidence>
<dbReference type="Proteomes" id="UP000225182">
    <property type="component" value="Unassembled WGS sequence"/>
</dbReference>
<organism evidence="1 2">
    <name type="scientific">Bacillus cereus</name>
    <dbReference type="NCBI Taxonomy" id="1396"/>
    <lineage>
        <taxon>Bacteria</taxon>
        <taxon>Bacillati</taxon>
        <taxon>Bacillota</taxon>
        <taxon>Bacilli</taxon>
        <taxon>Bacillales</taxon>
        <taxon>Bacillaceae</taxon>
        <taxon>Bacillus</taxon>
        <taxon>Bacillus cereus group</taxon>
    </lineage>
</organism>
<dbReference type="RefSeq" id="WP_098540533.1">
    <property type="nucleotide sequence ID" value="NZ_NUYN01000020.1"/>
</dbReference>
<dbReference type="InterPro" id="IPR014962">
    <property type="entry name" value="YolD"/>
</dbReference>
<accession>A0A2B1KPH2</accession>
<name>A0A2B1KPH2_BACCE</name>
<dbReference type="EMBL" id="NUYN01000020">
    <property type="protein sequence ID" value="PFN25388.1"/>
    <property type="molecule type" value="Genomic_DNA"/>
</dbReference>
<sequence>MFSMSRLVNNFTFCNAIKSFYHEDGYLLTSYMTIVDIDLLNSAVICTDSFYKKMKLQFSNIIDVK</sequence>
<proteinExistence type="predicted"/>
<protein>
    <recommendedName>
        <fullName evidence="3">YolD-like family protein</fullName>
    </recommendedName>
</protein>
<evidence type="ECO:0008006" key="3">
    <source>
        <dbReference type="Google" id="ProtNLM"/>
    </source>
</evidence>
<comment type="caution">
    <text evidence="1">The sequence shown here is derived from an EMBL/GenBank/DDBJ whole genome shotgun (WGS) entry which is preliminary data.</text>
</comment>
<dbReference type="AlphaFoldDB" id="A0A2B1KPH2"/>
<reference evidence="1 2" key="1">
    <citation type="submission" date="2017-09" db="EMBL/GenBank/DDBJ databases">
        <title>Large-scale bioinformatics analysis of Bacillus genomes uncovers conserved roles of natural products in bacterial physiology.</title>
        <authorList>
            <consortium name="Agbiome Team Llc"/>
            <person name="Bleich R.M."/>
            <person name="Grubbs K.J."/>
            <person name="Santa Maria K.C."/>
            <person name="Allen S.E."/>
            <person name="Farag S."/>
            <person name="Shank E.A."/>
            <person name="Bowers A."/>
        </authorList>
    </citation>
    <scope>NUCLEOTIDE SEQUENCE [LARGE SCALE GENOMIC DNA]</scope>
    <source>
        <strain evidence="1 2">AFS076905</strain>
    </source>
</reference>
<dbReference type="Pfam" id="PF08863">
    <property type="entry name" value="YolD"/>
    <property type="match status" value="1"/>
</dbReference>
<evidence type="ECO:0000313" key="2">
    <source>
        <dbReference type="Proteomes" id="UP000225182"/>
    </source>
</evidence>
<gene>
    <name evidence="1" type="ORF">COJ50_13210</name>
</gene>